<evidence type="ECO:0000259" key="1">
    <source>
        <dbReference type="Pfam" id="PF07727"/>
    </source>
</evidence>
<dbReference type="SUPFAM" id="SSF56672">
    <property type="entry name" value="DNA/RNA polymerases"/>
    <property type="match status" value="1"/>
</dbReference>
<proteinExistence type="predicted"/>
<organism evidence="2 3">
    <name type="scientific">Vitis vinifera</name>
    <name type="common">Grape</name>
    <dbReference type="NCBI Taxonomy" id="29760"/>
    <lineage>
        <taxon>Eukaryota</taxon>
        <taxon>Viridiplantae</taxon>
        <taxon>Streptophyta</taxon>
        <taxon>Embryophyta</taxon>
        <taxon>Tracheophyta</taxon>
        <taxon>Spermatophyta</taxon>
        <taxon>Magnoliopsida</taxon>
        <taxon>eudicotyledons</taxon>
        <taxon>Gunneridae</taxon>
        <taxon>Pentapetalae</taxon>
        <taxon>rosids</taxon>
        <taxon>Vitales</taxon>
        <taxon>Vitaceae</taxon>
        <taxon>Viteae</taxon>
        <taxon>Vitis</taxon>
    </lineage>
</organism>
<dbReference type="AlphaFoldDB" id="A0A438GF15"/>
<accession>A0A438GF15</accession>
<dbReference type="CDD" id="cd09272">
    <property type="entry name" value="RNase_HI_RT_Ty1"/>
    <property type="match status" value="1"/>
</dbReference>
<dbReference type="Proteomes" id="UP000288805">
    <property type="component" value="Unassembled WGS sequence"/>
</dbReference>
<sequence length="355" mass="39983">MPPRPLQVYHRRPRVVALLPFDEAPADSLPIPSASPAPALPSPNDLPLLFGKAMVDEMAALHSNGTWDLVVLPSGKSNRWLLLVYVVKVGPDGQIASVRLLLSMAAMCSWPLYQLDIKNAFLHGDLAEEVYMEQPLGFVAQGESGLVCRLRRSLYGLKQSPRAWFGRFSSVVQEFGMLRSDQDGIQKLKQHLFTHFQTKDLGKLKYFLGIEIAQSSFDTPMDPNVKLVPGQGEPLGDPERYRRLPLGCRNPHSSIYQKYTRPRCCTRTEVIPQVVGYTDADWAGSPTDRRSTLGYCVFIGGNLISWKSKKQDVVARFSAEAEYRAMTLATCELIWLRHLLRELRFGKDEQNETHL</sequence>
<comment type="caution">
    <text evidence="2">The sequence shown here is derived from an EMBL/GenBank/DDBJ whole genome shotgun (WGS) entry which is preliminary data.</text>
</comment>
<evidence type="ECO:0000313" key="2">
    <source>
        <dbReference type="EMBL" id="RVW70780.1"/>
    </source>
</evidence>
<dbReference type="PANTHER" id="PTHR11439:SF484">
    <property type="entry name" value="REVERSE TRANSCRIPTASE TY1_COPIA-TYPE DOMAIN-CONTAINING PROTEIN"/>
    <property type="match status" value="1"/>
</dbReference>
<name>A0A438GF15_VITVI</name>
<dbReference type="InterPro" id="IPR043502">
    <property type="entry name" value="DNA/RNA_pol_sf"/>
</dbReference>
<dbReference type="EMBL" id="QGNW01000455">
    <property type="protein sequence ID" value="RVW70780.1"/>
    <property type="molecule type" value="Genomic_DNA"/>
</dbReference>
<dbReference type="PANTHER" id="PTHR11439">
    <property type="entry name" value="GAG-POL-RELATED RETROTRANSPOSON"/>
    <property type="match status" value="1"/>
</dbReference>
<evidence type="ECO:0000313" key="3">
    <source>
        <dbReference type="Proteomes" id="UP000288805"/>
    </source>
</evidence>
<dbReference type="InterPro" id="IPR013103">
    <property type="entry name" value="RVT_2"/>
</dbReference>
<protein>
    <submittedName>
        <fullName evidence="2">Retrovirus-related Pol polyprotein from transposon RE1</fullName>
    </submittedName>
</protein>
<dbReference type="Pfam" id="PF07727">
    <property type="entry name" value="RVT_2"/>
    <property type="match status" value="1"/>
</dbReference>
<reference evidence="2 3" key="1">
    <citation type="journal article" date="2018" name="PLoS Genet.">
        <title>Population sequencing reveals clonal diversity and ancestral inbreeding in the grapevine cultivar Chardonnay.</title>
        <authorList>
            <person name="Roach M.J."/>
            <person name="Johnson D.L."/>
            <person name="Bohlmann J."/>
            <person name="van Vuuren H.J."/>
            <person name="Jones S.J."/>
            <person name="Pretorius I.S."/>
            <person name="Schmidt S.A."/>
            <person name="Borneman A.R."/>
        </authorList>
    </citation>
    <scope>NUCLEOTIDE SEQUENCE [LARGE SCALE GENOMIC DNA]</scope>
    <source>
        <strain evidence="3">cv. Chardonnay</strain>
        <tissue evidence="2">Leaf</tissue>
    </source>
</reference>
<feature type="domain" description="Reverse transcriptase Ty1/copia-type" evidence="1">
    <location>
        <begin position="91"/>
        <end position="181"/>
    </location>
</feature>
<gene>
    <name evidence="2" type="primary">RE1_1940</name>
    <name evidence="2" type="ORF">CK203_058034</name>
</gene>